<dbReference type="Pfam" id="PF00218">
    <property type="entry name" value="IGPS"/>
    <property type="match status" value="1"/>
</dbReference>
<evidence type="ECO:0000256" key="2">
    <source>
        <dbReference type="ARBA" id="ARBA00004696"/>
    </source>
</evidence>
<keyword evidence="6" id="KW-0822">Tryptophan biosynthesis</keyword>
<organism evidence="10 11">
    <name type="scientific">Fluviicola chungangensis</name>
    <dbReference type="NCBI Taxonomy" id="2597671"/>
    <lineage>
        <taxon>Bacteria</taxon>
        <taxon>Pseudomonadati</taxon>
        <taxon>Bacteroidota</taxon>
        <taxon>Flavobacteriia</taxon>
        <taxon>Flavobacteriales</taxon>
        <taxon>Crocinitomicaceae</taxon>
        <taxon>Fluviicola</taxon>
    </lineage>
</organism>
<reference evidence="10 11" key="1">
    <citation type="submission" date="2019-07" db="EMBL/GenBank/DDBJ databases">
        <authorList>
            <person name="Huq M.A."/>
        </authorList>
    </citation>
    <scope>NUCLEOTIDE SEQUENCE [LARGE SCALE GENOMIC DNA]</scope>
    <source>
        <strain evidence="10 11">MAH-3</strain>
    </source>
</reference>
<keyword evidence="8" id="KW-0456">Lyase</keyword>
<evidence type="ECO:0000313" key="10">
    <source>
        <dbReference type="EMBL" id="TSJ45824.1"/>
    </source>
</evidence>
<dbReference type="InterPro" id="IPR013798">
    <property type="entry name" value="Indole-3-glycerol_P_synth_dom"/>
</dbReference>
<accession>A0A556N0V0</accession>
<feature type="domain" description="Indole-3-glycerol phosphate synthase" evidence="9">
    <location>
        <begin position="5"/>
        <end position="244"/>
    </location>
</feature>
<evidence type="ECO:0000256" key="6">
    <source>
        <dbReference type="ARBA" id="ARBA00022822"/>
    </source>
</evidence>
<dbReference type="InterPro" id="IPR001468">
    <property type="entry name" value="Indole-3-GlycerolPSynthase_CS"/>
</dbReference>
<name>A0A556N0V0_9FLAO</name>
<dbReference type="InterPro" id="IPR011060">
    <property type="entry name" value="RibuloseP-bd_barrel"/>
</dbReference>
<dbReference type="GO" id="GO:0004640">
    <property type="term" value="F:phosphoribosylanthranilate isomerase activity"/>
    <property type="evidence" value="ECO:0007669"/>
    <property type="project" value="TreeGrafter"/>
</dbReference>
<dbReference type="OrthoDB" id="9804217at2"/>
<dbReference type="PANTHER" id="PTHR22854">
    <property type="entry name" value="TRYPTOPHAN BIOSYNTHESIS PROTEIN"/>
    <property type="match status" value="1"/>
</dbReference>
<evidence type="ECO:0000313" key="11">
    <source>
        <dbReference type="Proteomes" id="UP000316008"/>
    </source>
</evidence>
<comment type="catalytic activity">
    <reaction evidence="1">
        <text>1-(2-carboxyphenylamino)-1-deoxy-D-ribulose 5-phosphate + H(+) = (1S,2R)-1-C-(indol-3-yl)glycerol 3-phosphate + CO2 + H2O</text>
        <dbReference type="Rhea" id="RHEA:23476"/>
        <dbReference type="ChEBI" id="CHEBI:15377"/>
        <dbReference type="ChEBI" id="CHEBI:15378"/>
        <dbReference type="ChEBI" id="CHEBI:16526"/>
        <dbReference type="ChEBI" id="CHEBI:58613"/>
        <dbReference type="ChEBI" id="CHEBI:58866"/>
        <dbReference type="EC" id="4.1.1.48"/>
    </reaction>
</comment>
<dbReference type="PROSITE" id="PS00614">
    <property type="entry name" value="IGPS"/>
    <property type="match status" value="1"/>
</dbReference>
<dbReference type="RefSeq" id="WP_144332779.1">
    <property type="nucleotide sequence ID" value="NZ_VLPL01000003.1"/>
</dbReference>
<proteinExistence type="predicted"/>
<protein>
    <recommendedName>
        <fullName evidence="3">indole-3-glycerol-phosphate synthase</fullName>
        <ecNumber evidence="3">4.1.1.48</ecNumber>
    </recommendedName>
</protein>
<dbReference type="InterPro" id="IPR045186">
    <property type="entry name" value="Indole-3-glycerol_P_synth"/>
</dbReference>
<evidence type="ECO:0000256" key="1">
    <source>
        <dbReference type="ARBA" id="ARBA00001633"/>
    </source>
</evidence>
<dbReference type="UniPathway" id="UPA00035">
    <property type="reaction ID" value="UER00043"/>
</dbReference>
<dbReference type="CDD" id="cd00331">
    <property type="entry name" value="IGPS"/>
    <property type="match status" value="1"/>
</dbReference>
<keyword evidence="7" id="KW-0057">Aromatic amino acid biosynthesis</keyword>
<evidence type="ECO:0000256" key="7">
    <source>
        <dbReference type="ARBA" id="ARBA00023141"/>
    </source>
</evidence>
<dbReference type="Proteomes" id="UP000316008">
    <property type="component" value="Unassembled WGS sequence"/>
</dbReference>
<dbReference type="Gene3D" id="3.20.20.70">
    <property type="entry name" value="Aldolase class I"/>
    <property type="match status" value="1"/>
</dbReference>
<dbReference type="EMBL" id="VLPL01000003">
    <property type="protein sequence ID" value="TSJ45824.1"/>
    <property type="molecule type" value="Genomic_DNA"/>
</dbReference>
<dbReference type="InterPro" id="IPR013785">
    <property type="entry name" value="Aldolase_TIM"/>
</dbReference>
<gene>
    <name evidence="10" type="ORF">FO442_08740</name>
</gene>
<evidence type="ECO:0000256" key="4">
    <source>
        <dbReference type="ARBA" id="ARBA00022605"/>
    </source>
</evidence>
<keyword evidence="5" id="KW-0210">Decarboxylase</keyword>
<dbReference type="GO" id="GO:0000162">
    <property type="term" value="P:L-tryptophan biosynthetic process"/>
    <property type="evidence" value="ECO:0007669"/>
    <property type="project" value="UniProtKB-UniPathway"/>
</dbReference>
<evidence type="ECO:0000256" key="8">
    <source>
        <dbReference type="ARBA" id="ARBA00023239"/>
    </source>
</evidence>
<evidence type="ECO:0000259" key="9">
    <source>
        <dbReference type="Pfam" id="PF00218"/>
    </source>
</evidence>
<dbReference type="SUPFAM" id="SSF51366">
    <property type="entry name" value="Ribulose-phoshate binding barrel"/>
    <property type="match status" value="1"/>
</dbReference>
<dbReference type="EC" id="4.1.1.48" evidence="3"/>
<dbReference type="AlphaFoldDB" id="A0A556N0V0"/>
<comment type="pathway">
    <text evidence="2">Amino-acid biosynthesis; L-tryptophan biosynthesis; L-tryptophan from chorismate: step 4/5.</text>
</comment>
<evidence type="ECO:0000256" key="3">
    <source>
        <dbReference type="ARBA" id="ARBA00012362"/>
    </source>
</evidence>
<keyword evidence="11" id="KW-1185">Reference proteome</keyword>
<keyword evidence="4" id="KW-0028">Amino-acid biosynthesis</keyword>
<dbReference type="GO" id="GO:0004425">
    <property type="term" value="F:indole-3-glycerol-phosphate synthase activity"/>
    <property type="evidence" value="ECO:0007669"/>
    <property type="project" value="UniProtKB-EC"/>
</dbReference>
<comment type="caution">
    <text evidence="10">The sequence shown here is derived from an EMBL/GenBank/DDBJ whole genome shotgun (WGS) entry which is preliminary data.</text>
</comment>
<sequence>MKSILDQIVANKYREIQLLKQASSLSNYIQSPLFNRPVISLKERILDQFGIVAEIKRKSPSAGELFPNPDILSQVESYEVIGAAGISVLTDYSYFGGSIEDLKQIRRKTPLPLLRKEFILDEYQLFESKAAGADSILLIASILEKEQAHHLTIVAKSLELEVLFEIHSFEELNKLNDEIDILLINNRDLKTQETNLETSVRLASYLPESILKISASGISNSDQLNQLRSLGYNGALIGESLLKGNFQFGLPEKSFAP</sequence>
<dbReference type="PANTHER" id="PTHR22854:SF2">
    <property type="entry name" value="INDOLE-3-GLYCEROL-PHOSPHATE SYNTHASE"/>
    <property type="match status" value="1"/>
</dbReference>
<evidence type="ECO:0000256" key="5">
    <source>
        <dbReference type="ARBA" id="ARBA00022793"/>
    </source>
</evidence>